<evidence type="ECO:0000256" key="1">
    <source>
        <dbReference type="ARBA" id="ARBA00008007"/>
    </source>
</evidence>
<dbReference type="InterPro" id="IPR000836">
    <property type="entry name" value="PRTase_dom"/>
</dbReference>
<comment type="similarity">
    <text evidence="1">Belongs to the ComF/GntX family.</text>
</comment>
<evidence type="ECO:0000313" key="2">
    <source>
        <dbReference type="EMBL" id="SDA44508.1"/>
    </source>
</evidence>
<evidence type="ECO:0000313" key="4">
    <source>
        <dbReference type="Proteomes" id="UP000181860"/>
    </source>
</evidence>
<dbReference type="PANTHER" id="PTHR47505:SF1">
    <property type="entry name" value="DNA UTILIZATION PROTEIN YHGH"/>
    <property type="match status" value="1"/>
</dbReference>
<dbReference type="Gene3D" id="3.40.50.2020">
    <property type="match status" value="1"/>
</dbReference>
<keyword evidence="4" id="KW-1185">Reference proteome</keyword>
<reference evidence="3" key="2">
    <citation type="journal article" date="2022" name="Food Funct.">
        <title>Lactobacillus kefiranofaciens ZW18 from Kefir enhances the anti-tumor effect of anti-programmed cell death 1 (PD-1) immunotherapy by modulating the gut microbiota.</title>
        <authorList>
            <person name="Zhao J."/>
            <person name="Wang Y."/>
            <person name="Wang J."/>
            <person name="Lv M."/>
            <person name="Zhou C."/>
            <person name="Jia L."/>
            <person name="Geng W."/>
        </authorList>
    </citation>
    <scope>NUCLEOTIDE SEQUENCE</scope>
    <source>
        <strain evidence="3">ZW18</strain>
    </source>
</reference>
<organism evidence="3 5">
    <name type="scientific">Lactobacillus kefiranofaciens</name>
    <dbReference type="NCBI Taxonomy" id="267818"/>
    <lineage>
        <taxon>Bacteria</taxon>
        <taxon>Bacillati</taxon>
        <taxon>Bacillota</taxon>
        <taxon>Bacilli</taxon>
        <taxon>Lactobacillales</taxon>
        <taxon>Lactobacillaceae</taxon>
        <taxon>Lactobacillus</taxon>
    </lineage>
</organism>
<dbReference type="InterPro" id="IPR029057">
    <property type="entry name" value="PRTase-like"/>
</dbReference>
<proteinExistence type="inferred from homology"/>
<name>A0AAX3UE97_9LACO</name>
<protein>
    <submittedName>
        <fullName evidence="3">ComF family protein</fullName>
    </submittedName>
    <submittedName>
        <fullName evidence="2">Competence protein ComFC</fullName>
    </submittedName>
</protein>
<accession>A0AAX3UE97</accession>
<dbReference type="SUPFAM" id="SSF53271">
    <property type="entry name" value="PRTase-like"/>
    <property type="match status" value="1"/>
</dbReference>
<evidence type="ECO:0000313" key="3">
    <source>
        <dbReference type="EMBL" id="WGO86024.1"/>
    </source>
</evidence>
<dbReference type="CDD" id="cd06223">
    <property type="entry name" value="PRTases_typeI"/>
    <property type="match status" value="1"/>
</dbReference>
<dbReference type="Proteomes" id="UP000181860">
    <property type="component" value="Unassembled WGS sequence"/>
</dbReference>
<reference evidence="3" key="3">
    <citation type="submission" date="2023-04" db="EMBL/GenBank/DDBJ databases">
        <authorList>
            <person name="Wang Y."/>
        </authorList>
    </citation>
    <scope>NUCLEOTIDE SEQUENCE</scope>
    <source>
        <strain evidence="3">ZW18</strain>
    </source>
</reference>
<sequence>MRTCLLCEQEFVPPIYFAPIFSFKQSRSTRICSHCLQKFQKLTGNYCSFCHKEMDQGLVCLDCKKWQQMYPNNVLHNHALYHYNLAFHDLMVAYKRRGDYVLREVLQELCYEYLIKTDYDYYVPVPTSPEHQDRRQFDTIFAVYGDILPLTPLLKKKTGSHAQGEKNKQERLKTPQSFFIDSAVELDESIKTGKILILDDIYTTGRTLYHARDCLRRDFPKAKIESFSICR</sequence>
<dbReference type="RefSeq" id="WP_025084100.1">
    <property type="nucleotide sequence ID" value="NZ_CP123735.1"/>
</dbReference>
<reference evidence="2 4" key="1">
    <citation type="submission" date="2016-10" db="EMBL/GenBank/DDBJ databases">
        <authorList>
            <person name="Varghese N."/>
            <person name="Submissions S."/>
        </authorList>
    </citation>
    <scope>NUCLEOTIDE SEQUENCE [LARGE SCALE GENOMIC DNA]</scope>
    <source>
        <strain evidence="2 4">ATCC 43761</strain>
    </source>
</reference>
<dbReference type="EMBL" id="CP123735">
    <property type="protein sequence ID" value="WGO86024.1"/>
    <property type="molecule type" value="Genomic_DNA"/>
</dbReference>
<dbReference type="EMBL" id="FMXC01000004">
    <property type="protein sequence ID" value="SDA44508.1"/>
    <property type="molecule type" value="Genomic_DNA"/>
</dbReference>
<dbReference type="InterPro" id="IPR051910">
    <property type="entry name" value="ComF/GntX_DNA_util-trans"/>
</dbReference>
<evidence type="ECO:0000313" key="5">
    <source>
        <dbReference type="Proteomes" id="UP001242513"/>
    </source>
</evidence>
<dbReference type="AlphaFoldDB" id="A0AAX3UE97"/>
<dbReference type="PANTHER" id="PTHR47505">
    <property type="entry name" value="DNA UTILIZATION PROTEIN YHGH"/>
    <property type="match status" value="1"/>
</dbReference>
<dbReference type="Proteomes" id="UP001242513">
    <property type="component" value="Chromosome"/>
</dbReference>
<gene>
    <name evidence="3" type="ORF">QEJ78_00560</name>
    <name evidence="2" type="ORF">SAMN02983011_00592</name>
</gene>